<name>A0A2W4BM95_9ENTE</name>
<keyword evidence="1" id="KW-0472">Membrane</keyword>
<keyword evidence="1" id="KW-0812">Transmembrane</keyword>
<evidence type="ECO:0000256" key="1">
    <source>
        <dbReference type="SAM" id="Phobius"/>
    </source>
</evidence>
<gene>
    <name evidence="2" type="ORF">CI088_07995</name>
</gene>
<feature type="transmembrane region" description="Helical" evidence="1">
    <location>
        <begin position="55"/>
        <end position="76"/>
    </location>
</feature>
<comment type="caution">
    <text evidence="2">The sequence shown here is derived from an EMBL/GenBank/DDBJ whole genome shotgun (WGS) entry which is preliminary data.</text>
</comment>
<dbReference type="Proteomes" id="UP000249828">
    <property type="component" value="Unassembled WGS sequence"/>
</dbReference>
<keyword evidence="3" id="KW-1185">Reference proteome</keyword>
<sequence>MHFIVVILRYIIIFLNQILEVLTRSVLVPNEIARNKIADLTEVINKFQQENTSGFIFLTTIAICLSYVGLIFLFLYQSKEDEKECNK</sequence>
<proteinExistence type="predicted"/>
<organism evidence="2 3">
    <name type="scientific">Enterococcus plantarum</name>
    <dbReference type="NCBI Taxonomy" id="1077675"/>
    <lineage>
        <taxon>Bacteria</taxon>
        <taxon>Bacillati</taxon>
        <taxon>Bacillota</taxon>
        <taxon>Bacilli</taxon>
        <taxon>Lactobacillales</taxon>
        <taxon>Enterococcaceae</taxon>
        <taxon>Enterococcus</taxon>
    </lineage>
</organism>
<dbReference type="AlphaFoldDB" id="A0A2W4BM95"/>
<dbReference type="EMBL" id="PIEU01000062">
    <property type="protein sequence ID" value="PZL73759.1"/>
    <property type="molecule type" value="Genomic_DNA"/>
</dbReference>
<accession>A0A2W4BM95</accession>
<evidence type="ECO:0000313" key="3">
    <source>
        <dbReference type="Proteomes" id="UP000249828"/>
    </source>
</evidence>
<protein>
    <submittedName>
        <fullName evidence="2">Uncharacterized protein</fullName>
    </submittedName>
</protein>
<keyword evidence="1" id="KW-1133">Transmembrane helix</keyword>
<reference evidence="2 3" key="1">
    <citation type="submission" date="2017-11" db="EMBL/GenBank/DDBJ databases">
        <title>Draft genome sequence of Enterococcus plantarum TRW2 strain isolated from lettuce.</title>
        <authorList>
            <person name="Kim E.B."/>
            <person name="Marco M.L."/>
            <person name="Williams T.R."/>
            <person name="You I.H."/>
        </authorList>
    </citation>
    <scope>NUCLEOTIDE SEQUENCE [LARGE SCALE GENOMIC DNA]</scope>
    <source>
        <strain evidence="2 3">TRW2</strain>
    </source>
</reference>
<evidence type="ECO:0000313" key="2">
    <source>
        <dbReference type="EMBL" id="PZL73759.1"/>
    </source>
</evidence>